<dbReference type="PANTHER" id="PTHR43736">
    <property type="entry name" value="ADP-RIBOSE PYROPHOSPHATASE"/>
    <property type="match status" value="1"/>
</dbReference>
<evidence type="ECO:0000313" key="2">
    <source>
        <dbReference type="EMBL" id="EGC85737.1"/>
    </source>
</evidence>
<dbReference type="Gene3D" id="3.90.79.10">
    <property type="entry name" value="Nucleoside Triphosphate Pyrophosphohydrolase"/>
    <property type="match status" value="1"/>
</dbReference>
<dbReference type="SUPFAM" id="SSF55811">
    <property type="entry name" value="Nudix"/>
    <property type="match status" value="1"/>
</dbReference>
<comment type="caution">
    <text evidence="2">The sequence shown here is derived from an EMBL/GenBank/DDBJ whole genome shotgun (WGS) entry which is preliminary data.</text>
</comment>
<accession>F0H919</accession>
<dbReference type="EMBL" id="AEXO01000095">
    <property type="protein sequence ID" value="EGC85737.1"/>
    <property type="molecule type" value="Genomic_DNA"/>
</dbReference>
<dbReference type="PROSITE" id="PS51462">
    <property type="entry name" value="NUDIX"/>
    <property type="match status" value="1"/>
</dbReference>
<feature type="domain" description="Nudix hydrolase" evidence="1">
    <location>
        <begin position="177"/>
        <end position="310"/>
    </location>
</feature>
<evidence type="ECO:0000313" key="3">
    <source>
        <dbReference type="Proteomes" id="UP000003155"/>
    </source>
</evidence>
<dbReference type="CDD" id="cd04681">
    <property type="entry name" value="NUDIX_Hydrolase"/>
    <property type="match status" value="1"/>
</dbReference>
<dbReference type="GO" id="GO:0016787">
    <property type="term" value="F:hydrolase activity"/>
    <property type="evidence" value="ECO:0007669"/>
    <property type="project" value="UniProtKB-KW"/>
</dbReference>
<gene>
    <name evidence="2" type="ORF">HMPREF9303_2670</name>
</gene>
<dbReference type="Proteomes" id="UP000003155">
    <property type="component" value="Unassembled WGS sequence"/>
</dbReference>
<keyword evidence="2" id="KW-0378">Hydrolase</keyword>
<keyword evidence="3" id="KW-1185">Reference proteome</keyword>
<dbReference type="PANTHER" id="PTHR43736:SF1">
    <property type="entry name" value="DIHYDRONEOPTERIN TRIPHOSPHATE DIPHOSPHATASE"/>
    <property type="match status" value="1"/>
</dbReference>
<dbReference type="GO" id="GO:0046872">
    <property type="term" value="F:metal ion binding"/>
    <property type="evidence" value="ECO:0007669"/>
    <property type="project" value="InterPro"/>
</dbReference>
<dbReference type="InterPro" id="IPR015376">
    <property type="entry name" value="Znr_NADH_PPase"/>
</dbReference>
<dbReference type="InterPro" id="IPR015797">
    <property type="entry name" value="NUDIX_hydrolase-like_dom_sf"/>
</dbReference>
<dbReference type="AlphaFoldDB" id="F0H919"/>
<proteinExistence type="predicted"/>
<protein>
    <submittedName>
        <fullName evidence="2">Hydrolase, NUDIX family</fullName>
    </submittedName>
</protein>
<dbReference type="InterPro" id="IPR000086">
    <property type="entry name" value="NUDIX_hydrolase_dom"/>
</dbReference>
<dbReference type="Pfam" id="PF00293">
    <property type="entry name" value="NUDIX"/>
    <property type="match status" value="1"/>
</dbReference>
<organism evidence="2 3">
    <name type="scientific">Prevotella denticola CRIS 18C-A</name>
    <dbReference type="NCBI Taxonomy" id="944557"/>
    <lineage>
        <taxon>Bacteria</taxon>
        <taxon>Pseudomonadati</taxon>
        <taxon>Bacteroidota</taxon>
        <taxon>Bacteroidia</taxon>
        <taxon>Bacteroidales</taxon>
        <taxon>Prevotellaceae</taxon>
        <taxon>Prevotella</taxon>
    </lineage>
</organism>
<name>F0H919_9BACT</name>
<evidence type="ECO:0000259" key="1">
    <source>
        <dbReference type="PROSITE" id="PS51462"/>
    </source>
</evidence>
<reference evidence="2 3" key="1">
    <citation type="submission" date="2011-02" db="EMBL/GenBank/DDBJ databases">
        <authorList>
            <person name="Durkin A.S."/>
            <person name="Madupu R."/>
            <person name="Torralba M."/>
            <person name="Gillis M."/>
            <person name="Methe B."/>
            <person name="Sutton G."/>
            <person name="Nelson K.E."/>
        </authorList>
    </citation>
    <scope>NUCLEOTIDE SEQUENCE [LARGE SCALE GENOMIC DNA]</scope>
    <source>
        <strain evidence="2 3">CRIS 18C-A</strain>
    </source>
</reference>
<sequence>MTSKELWADTVVQTAASPIARKSFLNFILYSVFVSCPPHILSLPASACMTSRQCLQRRRCRLGCSRKQEKVCDFKRIVAKLTKRYGFSRRYLEFLVYLQHGMTKGIGRKRILMISAFMLTTVLCHAGQHQTIHQHSSPDMHVLDKFQYCPVCGSRHFVEQNEKSKRCESCGFEYFLNPSSSVAAFILNGKGELLVTRRKLDPGRGTLDLPGGFCDIGETIGESLSREIKEETNLVIKEKRYFCSLPNKYRYSGFDIPTLDAFFICSVEDETVLKAADDVDEAIWMPLDEVHTEQFGLRSIRQALYDFLQTERENLKK</sequence>
<dbReference type="Pfam" id="PF09297">
    <property type="entry name" value="Zn_ribbon_NUD"/>
    <property type="match status" value="1"/>
</dbReference>